<reference evidence="2 3" key="1">
    <citation type="submission" date="2017-04" db="EMBL/GenBank/DDBJ databases">
        <title>Whole Genome Sequence of 1,4-Dioxane Degrading Bacterium Mycobacterium dioxanotrophicus PH-06.</title>
        <authorList>
            <person name="He Y."/>
        </authorList>
    </citation>
    <scope>NUCLEOTIDE SEQUENCE [LARGE SCALE GENOMIC DNA]</scope>
    <source>
        <strain evidence="2 3">PH-06</strain>
    </source>
</reference>
<evidence type="ECO:0000256" key="1">
    <source>
        <dbReference type="SAM" id="Phobius"/>
    </source>
</evidence>
<dbReference type="Proteomes" id="UP000195331">
    <property type="component" value="Chromosome"/>
</dbReference>
<keyword evidence="1" id="KW-1133">Transmembrane helix</keyword>
<evidence type="ECO:0000313" key="3">
    <source>
        <dbReference type="Proteomes" id="UP000195331"/>
    </source>
</evidence>
<evidence type="ECO:0000313" key="2">
    <source>
        <dbReference type="EMBL" id="ART69048.1"/>
    </source>
</evidence>
<gene>
    <name evidence="2" type="ORF">BTO20_11020</name>
</gene>
<feature type="transmembrane region" description="Helical" evidence="1">
    <location>
        <begin position="12"/>
        <end position="32"/>
    </location>
</feature>
<keyword evidence="1" id="KW-0812">Transmembrane</keyword>
<keyword evidence="3" id="KW-1185">Reference proteome</keyword>
<dbReference type="KEGG" id="mdx:BTO20_11020"/>
<sequence length="180" mass="19874">MPVNKNIRRTVTVAGVVAVIVVGGAVTWFWYWHIVDSRNPYGSHNSYGMRDYTPAIQQKAAEAIVSGLNTRNPDNVDLLRFHGHPENDVTNKTIAENITAVLPPPACQYALVSVEDKGDQEHPATLVPWYGDAVDHARAFDMKLQQLCPGQQPTPRTIRVIAIPSGMGGYWAEAALEKRD</sequence>
<proteinExistence type="predicted"/>
<organism evidence="2 3">
    <name type="scientific">Mycobacterium dioxanotrophicus</name>
    <dbReference type="NCBI Taxonomy" id="482462"/>
    <lineage>
        <taxon>Bacteria</taxon>
        <taxon>Bacillati</taxon>
        <taxon>Actinomycetota</taxon>
        <taxon>Actinomycetes</taxon>
        <taxon>Mycobacteriales</taxon>
        <taxon>Mycobacteriaceae</taxon>
        <taxon>Mycobacterium</taxon>
    </lineage>
</organism>
<name>A0A1Y0C1L4_9MYCO</name>
<dbReference type="EMBL" id="CP020809">
    <property type="protein sequence ID" value="ART69048.1"/>
    <property type="molecule type" value="Genomic_DNA"/>
</dbReference>
<keyword evidence="1" id="KW-0472">Membrane</keyword>
<dbReference type="RefSeq" id="WP_087075815.1">
    <property type="nucleotide sequence ID" value="NZ_CP020809.1"/>
</dbReference>
<dbReference type="AlphaFoldDB" id="A0A1Y0C1L4"/>
<protein>
    <submittedName>
        <fullName evidence="2">Uncharacterized protein</fullName>
    </submittedName>
</protein>
<dbReference type="OrthoDB" id="4712230at2"/>
<accession>A0A1Y0C1L4</accession>